<dbReference type="Pfam" id="PF00646">
    <property type="entry name" value="F-box"/>
    <property type="match status" value="4"/>
</dbReference>
<sequence>MASSKRSWTLSSLPPEIIEEILYRAPPESLLRSKPTCKQWHALITSRRFIYEHLRRSPQRFIRTDETVVQIMDPVTRRRSDSPLPKELQRPYDVNVMIHCDGLMLCMRGHFQYRKTNLALWNPVLRELRWIKPSKCFTPSDYYGIGYDINKSRYDYKILRFYERRYDHYMRHDDYYDEDEDDDDDEAEVEIYECKTRSWRTLGDAKVDCWDVDITCKGVSVMGNMYWFAQKYWEAEKKHRSYILGFDFSAETFKDVCFAPPSRGDNYLACFDGDRLSLLQQDQETTSPIEVWVSSKLAGDGDVLFSKYFSVSRPDLPALLFHTDMAHPVYCVGKHKRVMAWCEGDVYDGDDKIPPTCVIFYEIDEGGVRRQLETERHYGSGYSGTFLCGYVYVPSLVPLPRAPMDSSKRSWSLSTLPPELIEEILYRAPPESLIRAKPTCKEWYSLITSKRFIYNHLDRSRKRFVRTVGTVQILDPVTRTRSETPLPKEFQRPYGVRTMVHCDGLLLCMCGYFNYRNTNLALWNPVLKKITWMKPSTCFTTSDYYGIGYEIKKSRYEYKILRFTDHRYDHNVTYDEDGPEVEVYECKTNSWRTLDTEVDWQVDLSCKGAAVMGNMYWVASKDDEQYILGFDFSVERFKDVCFCPPPAFNNYLACFDGDSLSLLQQDEEEPWHIVVWLTNKLADVDVLFTKYFSVSRSDVPALLDHTDMANPVYFIGKHKRIIAWCEREVFGGDDEIPPTCIIFNEIDEGGVRTQLETERHCGYGYFGTFFCGYVYVPSLVPLPRVMASSQRSWSLSSLPLDMIEEIFHRTPAESLLRSKPTCKKWYDLIKNKRFIYEHLRRSPGRSRRTDERRFLRIDKTVQIMEPVTRTRSEKPIPHELQPLENIKAMVHCDGLMLCMCSDMESRIVHLALWNPLTRHITLIQPSTRFTTSDYYGIGHGVNKYRDGYKILRFSDRRYDNHHHHHHSEVDFEIYYCETSSWRTLDDAKVDWNVDFTCHGVSVMGNMYWLAHRDVEEEEELESCILGFDFTAEKFMDVCFCPPIFDYNYLSCFGGDRLSLLQQNNDEPSLIEVWVSSKLADDGGDVSFTKYFSVVSPDLPWLHIDRSENASHPVYYIAKNKRIIAWCEGLMDDGDRLPVWIILYEIDEGGVRNQLETERHYENDYVGTFLCGYNQPDINTLYLTINLIDRFLAVTQHVPRKKLQLVEVSVPVVDDLIVISAKAYTRREVLDMEKLMANTLQFNFCLPTPYVFMRRARLMASSQRSWSLSSLPLDMIEEIFHRTPAESLLRSKPTCKKWYGLITNKRLIYEHLRRSPGRSLRTDERRFLRIDQTVQIMEPVTITRSEKPIPHEIQPLENIKAMVHCDGLMLCMCSDMESRIVHLALWNPLTRRIALIQPSTRFTTSDHYGIGHGVNKYRDGYKILRFSDRRYADHYHCEADVEIYYCETSTWRALDDAKVDWTMDLTCQGVSVMGNMYWLARRIVQMIIEDFILCFDFSVETFKDVCFCPLYNINNYLSCLDGDRLSFLQQDEAEPNIIEVWATNKLADDGDDVSFTKYFRVVNPDLPSLLFDYREMSSQPVYYIAKNKRIIAWCEGVVRDGDKFPICIVLYEIDEGGLRNQRMTELHYENDYVGTFLCGYVYVPSLVPLP</sequence>
<gene>
    <name evidence="2" type="ORF">HID58_044489</name>
</gene>
<dbReference type="PROSITE" id="PS50181">
    <property type="entry name" value="FBOX"/>
    <property type="match status" value="4"/>
</dbReference>
<dbReference type="Gene3D" id="1.20.1280.50">
    <property type="match status" value="4"/>
</dbReference>
<dbReference type="SMART" id="SM00256">
    <property type="entry name" value="FBOX"/>
    <property type="match status" value="4"/>
</dbReference>
<dbReference type="PANTHER" id="PTHR31672:SF13">
    <property type="entry name" value="F-BOX PROTEIN CPR30-LIKE"/>
    <property type="match status" value="1"/>
</dbReference>
<dbReference type="SUPFAM" id="SSF81383">
    <property type="entry name" value="F-box domain"/>
    <property type="match status" value="4"/>
</dbReference>
<feature type="domain" description="F-box" evidence="1">
    <location>
        <begin position="410"/>
        <end position="457"/>
    </location>
</feature>
<dbReference type="PANTHER" id="PTHR31672">
    <property type="entry name" value="BNACNNG10540D PROTEIN"/>
    <property type="match status" value="1"/>
</dbReference>
<name>A0ABQ8BLC0_BRANA</name>
<feature type="domain" description="F-box" evidence="1">
    <location>
        <begin position="1264"/>
        <end position="1311"/>
    </location>
</feature>
<comment type="caution">
    <text evidence="2">The sequence shown here is derived from an EMBL/GenBank/DDBJ whole genome shotgun (WGS) entry which is preliminary data.</text>
</comment>
<dbReference type="InterPro" id="IPR006527">
    <property type="entry name" value="F-box-assoc_dom_typ1"/>
</dbReference>
<dbReference type="NCBIfam" id="TIGR01640">
    <property type="entry name" value="F_box_assoc_1"/>
    <property type="match status" value="4"/>
</dbReference>
<dbReference type="Pfam" id="PF00134">
    <property type="entry name" value="Cyclin_N"/>
    <property type="match status" value="1"/>
</dbReference>
<dbReference type="InterPro" id="IPR001810">
    <property type="entry name" value="F-box_dom"/>
</dbReference>
<feature type="domain" description="F-box" evidence="1">
    <location>
        <begin position="792"/>
        <end position="839"/>
    </location>
</feature>
<dbReference type="CDD" id="cd22157">
    <property type="entry name" value="F-box_AtFBW1-like"/>
    <property type="match status" value="2"/>
</dbReference>
<evidence type="ECO:0000313" key="3">
    <source>
        <dbReference type="Proteomes" id="UP000824890"/>
    </source>
</evidence>
<dbReference type="InterPro" id="IPR017451">
    <property type="entry name" value="F-box-assoc_interact_dom"/>
</dbReference>
<dbReference type="InterPro" id="IPR050796">
    <property type="entry name" value="SCF_F-box_component"/>
</dbReference>
<evidence type="ECO:0000259" key="1">
    <source>
        <dbReference type="PROSITE" id="PS50181"/>
    </source>
</evidence>
<evidence type="ECO:0000313" key="2">
    <source>
        <dbReference type="EMBL" id="KAH0904986.1"/>
    </source>
</evidence>
<dbReference type="EMBL" id="JAGKQM010000011">
    <property type="protein sequence ID" value="KAH0904986.1"/>
    <property type="molecule type" value="Genomic_DNA"/>
</dbReference>
<dbReference type="SUPFAM" id="SSF50965">
    <property type="entry name" value="Galactose oxidase, central domain"/>
    <property type="match status" value="1"/>
</dbReference>
<dbReference type="InterPro" id="IPR006671">
    <property type="entry name" value="Cyclin_N"/>
</dbReference>
<dbReference type="Pfam" id="PF07734">
    <property type="entry name" value="FBA_1"/>
    <property type="match status" value="4"/>
</dbReference>
<dbReference type="SUPFAM" id="SSF47954">
    <property type="entry name" value="Cyclin-like"/>
    <property type="match status" value="1"/>
</dbReference>
<dbReference type="InterPro" id="IPR036915">
    <property type="entry name" value="Cyclin-like_sf"/>
</dbReference>
<keyword evidence="3" id="KW-1185">Reference proteome</keyword>
<feature type="domain" description="F-box" evidence="1">
    <location>
        <begin position="7"/>
        <end position="54"/>
    </location>
</feature>
<organism evidence="2 3">
    <name type="scientific">Brassica napus</name>
    <name type="common">Rape</name>
    <dbReference type="NCBI Taxonomy" id="3708"/>
    <lineage>
        <taxon>Eukaryota</taxon>
        <taxon>Viridiplantae</taxon>
        <taxon>Streptophyta</taxon>
        <taxon>Embryophyta</taxon>
        <taxon>Tracheophyta</taxon>
        <taxon>Spermatophyta</taxon>
        <taxon>Magnoliopsida</taxon>
        <taxon>eudicotyledons</taxon>
        <taxon>Gunneridae</taxon>
        <taxon>Pentapetalae</taxon>
        <taxon>rosids</taxon>
        <taxon>malvids</taxon>
        <taxon>Brassicales</taxon>
        <taxon>Brassicaceae</taxon>
        <taxon>Brassiceae</taxon>
        <taxon>Brassica</taxon>
    </lineage>
</organism>
<proteinExistence type="predicted"/>
<protein>
    <recommendedName>
        <fullName evidence="1">F-box domain-containing protein</fullName>
    </recommendedName>
</protein>
<dbReference type="Gene3D" id="1.10.472.10">
    <property type="entry name" value="Cyclin-like"/>
    <property type="match status" value="1"/>
</dbReference>
<dbReference type="InterPro" id="IPR011043">
    <property type="entry name" value="Gal_Oxase/kelch_b-propeller"/>
</dbReference>
<reference evidence="2 3" key="1">
    <citation type="submission" date="2021-05" db="EMBL/GenBank/DDBJ databases">
        <title>Genome Assembly of Synthetic Allotetraploid Brassica napus Reveals Homoeologous Exchanges between Subgenomes.</title>
        <authorList>
            <person name="Davis J.T."/>
        </authorList>
    </citation>
    <scope>NUCLEOTIDE SEQUENCE [LARGE SCALE GENOMIC DNA]</scope>
    <source>
        <strain evidence="3">cv. Da-Ae</strain>
        <tissue evidence="2">Seedling</tissue>
    </source>
</reference>
<dbReference type="Proteomes" id="UP000824890">
    <property type="component" value="Unassembled WGS sequence"/>
</dbReference>
<accession>A0ABQ8BLC0</accession>
<dbReference type="InterPro" id="IPR036047">
    <property type="entry name" value="F-box-like_dom_sf"/>
</dbReference>